<reference evidence="2" key="1">
    <citation type="submission" date="2021-02" db="EMBL/GenBank/DDBJ databases">
        <authorList>
            <person name="Nowell W R."/>
        </authorList>
    </citation>
    <scope>NUCLEOTIDE SEQUENCE</scope>
</reference>
<keyword evidence="3" id="KW-1185">Reference proteome</keyword>
<dbReference type="EMBL" id="CAJNOR010017085">
    <property type="protein sequence ID" value="CAF1686737.1"/>
    <property type="molecule type" value="Genomic_DNA"/>
</dbReference>
<gene>
    <name evidence="2" type="ORF">XAT740_LOCUS62122</name>
</gene>
<proteinExistence type="predicted"/>
<sequence>MRKKNEIHFNSSQTIEYDELDDDNANGNDQNDDDDISDDDYQTEQKETSNQNLPSLCQILIVVRLFEKRKFVLSRNGTKKFYNKVRQYQELSQMEKPDDVNYGSRMGKSAEILCKLVAIYQILKISMDVLKTLQDENQLISGDLNFNFIRNVTQIIETKYKSTNAIIQIDSSSCRLAGTLLCSHLLKTLFALYNTDPLITSEEQSTRSQSISIHTNMNTIRERIFRFPQLFFLKSDLTGNMGLLRHYP</sequence>
<feature type="compositionally biased region" description="Acidic residues" evidence="1">
    <location>
        <begin position="16"/>
        <end position="42"/>
    </location>
</feature>
<protein>
    <submittedName>
        <fullName evidence="2">Uncharacterized protein</fullName>
    </submittedName>
</protein>
<comment type="caution">
    <text evidence="2">The sequence shown here is derived from an EMBL/GenBank/DDBJ whole genome shotgun (WGS) entry which is preliminary data.</text>
</comment>
<evidence type="ECO:0000256" key="1">
    <source>
        <dbReference type="SAM" id="MobiDB-lite"/>
    </source>
</evidence>
<dbReference type="AlphaFoldDB" id="A0A816HFN8"/>
<evidence type="ECO:0000313" key="2">
    <source>
        <dbReference type="EMBL" id="CAF1686737.1"/>
    </source>
</evidence>
<accession>A0A816HFN8</accession>
<dbReference type="Proteomes" id="UP000663828">
    <property type="component" value="Unassembled WGS sequence"/>
</dbReference>
<name>A0A816HFN8_ADIRI</name>
<feature type="non-terminal residue" evidence="2">
    <location>
        <position position="1"/>
    </location>
</feature>
<evidence type="ECO:0000313" key="3">
    <source>
        <dbReference type="Proteomes" id="UP000663828"/>
    </source>
</evidence>
<organism evidence="2 3">
    <name type="scientific">Adineta ricciae</name>
    <name type="common">Rotifer</name>
    <dbReference type="NCBI Taxonomy" id="249248"/>
    <lineage>
        <taxon>Eukaryota</taxon>
        <taxon>Metazoa</taxon>
        <taxon>Spiralia</taxon>
        <taxon>Gnathifera</taxon>
        <taxon>Rotifera</taxon>
        <taxon>Eurotatoria</taxon>
        <taxon>Bdelloidea</taxon>
        <taxon>Adinetida</taxon>
        <taxon>Adinetidae</taxon>
        <taxon>Adineta</taxon>
    </lineage>
</organism>
<feature type="region of interest" description="Disordered" evidence="1">
    <location>
        <begin position="1"/>
        <end position="50"/>
    </location>
</feature>